<sequence>MVENAFARLKHFRGIATRYDKLKDSYAAAVMLACVFIWLPLI</sequence>
<dbReference type="EMBL" id="AYSL01000068">
    <property type="protein sequence ID" value="KTF08248.1"/>
    <property type="molecule type" value="Genomic_DNA"/>
</dbReference>
<organism evidence="1">
    <name type="scientific">marine sediment metagenome</name>
    <dbReference type="NCBI Taxonomy" id="412755"/>
    <lineage>
        <taxon>unclassified sequences</taxon>
        <taxon>metagenomes</taxon>
        <taxon>ecological metagenomes</taxon>
    </lineage>
</organism>
<reference evidence="1" key="1">
    <citation type="submission" date="2013-11" db="EMBL/GenBank/DDBJ databases">
        <title>Microbial diversity, functional groups and degradation webs in Northern and Southern Mediterranean and Red Sea marine crude oil polluted sites.</title>
        <authorList>
            <person name="Daffonchio D."/>
            <person name="Mapelli F."/>
            <person name="Ferrer M."/>
            <person name="Richter M."/>
            <person name="Cherif A."/>
            <person name="Malkawi H.I."/>
            <person name="Yakimov M.M."/>
            <person name="Abdel-Fattah Y.R."/>
            <person name="Blaghen M."/>
            <person name="Golyshin P.N."/>
            <person name="Kalogerakis N."/>
            <person name="Boon N."/>
            <person name="Magagnini M."/>
            <person name="Fava F."/>
        </authorList>
    </citation>
    <scope>NUCLEOTIDE SEQUENCE</scope>
</reference>
<comment type="caution">
    <text evidence="1">The sequence shown here is derived from an EMBL/GenBank/DDBJ whole genome shotgun (WGS) entry which is preliminary data.</text>
</comment>
<gene>
    <name evidence="1" type="ORF">MGSAQ_000256</name>
</gene>
<name>A0A1B6NXZ5_9ZZZZ</name>
<proteinExistence type="predicted"/>
<accession>A0A1B6NXZ5</accession>
<evidence type="ECO:0000313" key="1">
    <source>
        <dbReference type="EMBL" id="KTF08248.1"/>
    </source>
</evidence>
<protein>
    <submittedName>
        <fullName evidence="1">Transposase (IS4 family)</fullName>
    </submittedName>
</protein>
<dbReference type="AlphaFoldDB" id="A0A1B6NXZ5"/>